<evidence type="ECO:0000256" key="1">
    <source>
        <dbReference type="ARBA" id="ARBA00022679"/>
    </source>
</evidence>
<protein>
    <submittedName>
        <fullName evidence="2">Class I SAM-dependent methyltransferase</fullName>
    </submittedName>
</protein>
<dbReference type="PANTHER" id="PTHR43861:SF3">
    <property type="entry name" value="PUTATIVE (AFU_ORTHOLOGUE AFUA_2G14390)-RELATED"/>
    <property type="match status" value="1"/>
</dbReference>
<keyword evidence="1" id="KW-0808">Transferase</keyword>
<dbReference type="InterPro" id="IPR029063">
    <property type="entry name" value="SAM-dependent_MTases_sf"/>
</dbReference>
<accession>A0ABU5EXE3</accession>
<dbReference type="GO" id="GO:0008168">
    <property type="term" value="F:methyltransferase activity"/>
    <property type="evidence" value="ECO:0007669"/>
    <property type="project" value="UniProtKB-KW"/>
</dbReference>
<dbReference type="RefSeq" id="WP_320685252.1">
    <property type="nucleotide sequence ID" value="NZ_JAXBLV010000024.1"/>
</dbReference>
<name>A0ABU5EXE3_9BACT</name>
<organism evidence="2 3">
    <name type="scientific">Gemmata algarum</name>
    <dbReference type="NCBI Taxonomy" id="2975278"/>
    <lineage>
        <taxon>Bacteria</taxon>
        <taxon>Pseudomonadati</taxon>
        <taxon>Planctomycetota</taxon>
        <taxon>Planctomycetia</taxon>
        <taxon>Gemmatales</taxon>
        <taxon>Gemmataceae</taxon>
        <taxon>Gemmata</taxon>
    </lineage>
</organism>
<comment type="caution">
    <text evidence="2">The sequence shown here is derived from an EMBL/GenBank/DDBJ whole genome shotgun (WGS) entry which is preliminary data.</text>
</comment>
<proteinExistence type="predicted"/>
<gene>
    <name evidence="2" type="ORF">R5W23_005009</name>
</gene>
<keyword evidence="2" id="KW-0489">Methyltransferase</keyword>
<dbReference type="CDD" id="cd02440">
    <property type="entry name" value="AdoMet_MTases"/>
    <property type="match status" value="1"/>
</dbReference>
<dbReference type="Proteomes" id="UP001272242">
    <property type="component" value="Unassembled WGS sequence"/>
</dbReference>
<dbReference type="GO" id="GO:0032259">
    <property type="term" value="P:methylation"/>
    <property type="evidence" value="ECO:0007669"/>
    <property type="project" value="UniProtKB-KW"/>
</dbReference>
<dbReference type="PANTHER" id="PTHR43861">
    <property type="entry name" value="TRANS-ACONITATE 2-METHYLTRANSFERASE-RELATED"/>
    <property type="match status" value="1"/>
</dbReference>
<keyword evidence="3" id="KW-1185">Reference proteome</keyword>
<sequence>MTTLARAEQTHGTSGAAIYQLVARVLAARHSGGGTVVDVGCGRGELYAYIKDRFGAYAGTDVLRYDGFPDGAAFHLTDLDSGRVALPDAAADCVVAVETIEHLENPRAFARELVRLVKPGGWVAVTTPNQLSLLSLMTLLVLGEFNGFRERPGLYPAHITALLEIDLRRIFRECGLVDVAVEYTQSGRIPGTRWHWPKWASRLLPRRLSDNVLVVGRRPAENGGGT</sequence>
<dbReference type="Pfam" id="PF13489">
    <property type="entry name" value="Methyltransf_23"/>
    <property type="match status" value="1"/>
</dbReference>
<reference evidence="3" key="1">
    <citation type="journal article" date="2023" name="Mar. Drugs">
        <title>Gemmata algarum, a Novel Planctomycete Isolated from an Algal Mat, Displays Antimicrobial Activity.</title>
        <authorList>
            <person name="Kumar G."/>
            <person name="Kallscheuer N."/>
            <person name="Kashif M."/>
            <person name="Ahamad S."/>
            <person name="Jagadeeshwari U."/>
            <person name="Pannikurungottu S."/>
            <person name="Haufschild T."/>
            <person name="Kabuu M."/>
            <person name="Sasikala C."/>
            <person name="Jogler C."/>
            <person name="Ramana C."/>
        </authorList>
    </citation>
    <scope>NUCLEOTIDE SEQUENCE [LARGE SCALE GENOMIC DNA]</scope>
    <source>
        <strain evidence="3">JC673</strain>
    </source>
</reference>
<evidence type="ECO:0000313" key="2">
    <source>
        <dbReference type="EMBL" id="MDY3558314.1"/>
    </source>
</evidence>
<evidence type="ECO:0000313" key="3">
    <source>
        <dbReference type="Proteomes" id="UP001272242"/>
    </source>
</evidence>
<dbReference type="SUPFAM" id="SSF53335">
    <property type="entry name" value="S-adenosyl-L-methionine-dependent methyltransferases"/>
    <property type="match status" value="1"/>
</dbReference>
<dbReference type="Gene3D" id="3.40.50.150">
    <property type="entry name" value="Vaccinia Virus protein VP39"/>
    <property type="match status" value="1"/>
</dbReference>
<dbReference type="EMBL" id="JAXBLV010000024">
    <property type="protein sequence ID" value="MDY3558314.1"/>
    <property type="molecule type" value="Genomic_DNA"/>
</dbReference>